<evidence type="ECO:0000256" key="12">
    <source>
        <dbReference type="ARBA" id="ARBA00047712"/>
    </source>
</evidence>
<dbReference type="EC" id="7.1.1.-" evidence="13"/>
<dbReference type="GO" id="GO:0008137">
    <property type="term" value="F:NADH dehydrogenase (ubiquinone) activity"/>
    <property type="evidence" value="ECO:0007669"/>
    <property type="project" value="UniProtKB-UniRule"/>
</dbReference>
<evidence type="ECO:0000256" key="13">
    <source>
        <dbReference type="RuleBase" id="RU004429"/>
    </source>
</evidence>
<dbReference type="InterPro" id="IPR042106">
    <property type="entry name" value="Nuo/plastoQ_OxRdtase_6_NuoJ"/>
</dbReference>
<comment type="similarity">
    <text evidence="2 13">Belongs to the complex I subunit 6 family.</text>
</comment>
<evidence type="ECO:0000256" key="9">
    <source>
        <dbReference type="ARBA" id="ARBA00023027"/>
    </source>
</evidence>
<evidence type="ECO:0000256" key="11">
    <source>
        <dbReference type="ARBA" id="ARBA00025811"/>
    </source>
</evidence>
<keyword evidence="9 13" id="KW-0520">NAD</keyword>
<dbReference type="Proteomes" id="UP000266292">
    <property type="component" value="Chromosome"/>
</dbReference>
<protein>
    <recommendedName>
        <fullName evidence="3 13">NADH-quinone oxidoreductase subunit J</fullName>
        <ecNumber evidence="13">7.1.1.-</ecNumber>
    </recommendedName>
</protein>
<dbReference type="GO" id="GO:0048038">
    <property type="term" value="F:quinone binding"/>
    <property type="evidence" value="ECO:0007669"/>
    <property type="project" value="UniProtKB-UniRule"/>
</dbReference>
<dbReference type="STRING" id="709015.GCA_000472485_00840"/>
<feature type="transmembrane region" description="Helical" evidence="13">
    <location>
        <begin position="6"/>
        <end position="23"/>
    </location>
</feature>
<dbReference type="OrthoDB" id="9790848at2"/>
<dbReference type="KEGG" id="pact:CA264_04230"/>
<feature type="transmembrane region" description="Helical" evidence="13">
    <location>
        <begin position="56"/>
        <end position="76"/>
    </location>
</feature>
<comment type="subunit">
    <text evidence="11">Composed of 13 different subunits. Subunits NuoA, H, J, K, L, M, N constitute the membrane sector of the complex.</text>
</comment>
<feature type="transmembrane region" description="Helical" evidence="13">
    <location>
        <begin position="30"/>
        <end position="50"/>
    </location>
</feature>
<dbReference type="InterPro" id="IPR001457">
    <property type="entry name" value="NADH_UbQ/plastoQ_OxRdtase_su6"/>
</dbReference>
<dbReference type="EMBL" id="CP021235">
    <property type="protein sequence ID" value="ARS34709.1"/>
    <property type="molecule type" value="Genomic_DNA"/>
</dbReference>
<dbReference type="Pfam" id="PF00499">
    <property type="entry name" value="Oxidored_q3"/>
    <property type="match status" value="1"/>
</dbReference>
<dbReference type="FunFam" id="1.20.120.1200:FF:000001">
    <property type="entry name" value="NADH-quinone oxidoreductase subunit J"/>
    <property type="match status" value="1"/>
</dbReference>
<keyword evidence="8 13" id="KW-1133">Transmembrane helix</keyword>
<keyword evidence="5 13" id="KW-0812">Transmembrane</keyword>
<gene>
    <name evidence="14" type="ORF">CA264_04230</name>
</gene>
<keyword evidence="4 13" id="KW-1003">Cell membrane</keyword>
<evidence type="ECO:0000256" key="6">
    <source>
        <dbReference type="ARBA" id="ARBA00022719"/>
    </source>
</evidence>
<sequence length="178" mass="19132">MELTFYIAAAVAVLSTVMVITRYNMIHALLYLVVSFLAVAVVFFTLGAPFMAALEVIIYAGAIVVLIIFVIMMLNMRQEDVQREKAWLQPSTWVGPAVLSAVLLAELVYIVVAADVATGGAVVAVDARLVGLALFGPYIIGVQLSGLLLTAGIVGAYHLGRQKKKVIHRFLQERSAAA</sequence>
<dbReference type="PANTHER" id="PTHR33269:SF17">
    <property type="entry name" value="NADH-UBIQUINONE OXIDOREDUCTASE CHAIN 6"/>
    <property type="match status" value="1"/>
</dbReference>
<proteinExistence type="inferred from homology"/>
<keyword evidence="7" id="KW-1278">Translocase</keyword>
<comment type="function">
    <text evidence="13">NDH-1 shuttles electrons from NADH, via FMN and iron-sulfur (Fe-S) centers, to quinones in the respiratory chain. Couples the redox reaction to proton translocation (for every two electrons transferred, four hydrogen ions are translocated across the cytoplasmic membrane), and thus conserves the redox energy in a proton gradient.</text>
</comment>
<feature type="transmembrane region" description="Helical" evidence="13">
    <location>
        <begin position="135"/>
        <end position="159"/>
    </location>
</feature>
<reference evidence="15" key="1">
    <citation type="submission" date="2017-05" db="EMBL/GenBank/DDBJ databases">
        <authorList>
            <person name="Ray J."/>
            <person name="Price M."/>
            <person name="Deutschbauer A."/>
        </authorList>
    </citation>
    <scope>NUCLEOTIDE SEQUENCE [LARGE SCALE GENOMIC DNA]</scope>
    <source>
        <strain evidence="15">DSM 19842</strain>
    </source>
</reference>
<name>A0A1X9YPB9_9BACT</name>
<dbReference type="GO" id="GO:0005886">
    <property type="term" value="C:plasma membrane"/>
    <property type="evidence" value="ECO:0007669"/>
    <property type="project" value="UniProtKB-SubCell"/>
</dbReference>
<feature type="transmembrane region" description="Helical" evidence="13">
    <location>
        <begin position="97"/>
        <end position="123"/>
    </location>
</feature>
<evidence type="ECO:0000313" key="15">
    <source>
        <dbReference type="Proteomes" id="UP000266292"/>
    </source>
</evidence>
<evidence type="ECO:0000313" key="14">
    <source>
        <dbReference type="EMBL" id="ARS34709.1"/>
    </source>
</evidence>
<comment type="subcellular location">
    <subcellularLocation>
        <location evidence="1 13">Cell membrane</location>
        <topology evidence="1 13">Multi-pass membrane protein</topology>
    </subcellularLocation>
</comment>
<dbReference type="AlphaFoldDB" id="A0A1X9YPB9"/>
<keyword evidence="6 13" id="KW-0874">Quinone</keyword>
<evidence type="ECO:0000256" key="8">
    <source>
        <dbReference type="ARBA" id="ARBA00022989"/>
    </source>
</evidence>
<dbReference type="NCBIfam" id="NF005162">
    <property type="entry name" value="PRK06638.1-1"/>
    <property type="match status" value="1"/>
</dbReference>
<keyword evidence="10 13" id="KW-0472">Membrane</keyword>
<dbReference type="Gene3D" id="1.20.120.1200">
    <property type="entry name" value="NADH-ubiquinone/plastoquinone oxidoreductase chain 6, subunit NuoJ"/>
    <property type="match status" value="1"/>
</dbReference>
<dbReference type="PANTHER" id="PTHR33269">
    <property type="entry name" value="NADH-UBIQUINONE OXIDOREDUCTASE CHAIN 6"/>
    <property type="match status" value="1"/>
</dbReference>
<organism evidence="14 15">
    <name type="scientific">Pontibacter actiniarum</name>
    <dbReference type="NCBI Taxonomy" id="323450"/>
    <lineage>
        <taxon>Bacteria</taxon>
        <taxon>Pseudomonadati</taxon>
        <taxon>Bacteroidota</taxon>
        <taxon>Cytophagia</taxon>
        <taxon>Cytophagales</taxon>
        <taxon>Hymenobacteraceae</taxon>
        <taxon>Pontibacter</taxon>
    </lineage>
</organism>
<evidence type="ECO:0000256" key="1">
    <source>
        <dbReference type="ARBA" id="ARBA00004651"/>
    </source>
</evidence>
<evidence type="ECO:0000256" key="3">
    <source>
        <dbReference type="ARBA" id="ARBA00019907"/>
    </source>
</evidence>
<evidence type="ECO:0000256" key="4">
    <source>
        <dbReference type="ARBA" id="ARBA00022475"/>
    </source>
</evidence>
<comment type="catalytic activity">
    <reaction evidence="12 13">
        <text>a quinone + NADH + 5 H(+)(in) = a quinol + NAD(+) + 4 H(+)(out)</text>
        <dbReference type="Rhea" id="RHEA:57888"/>
        <dbReference type="ChEBI" id="CHEBI:15378"/>
        <dbReference type="ChEBI" id="CHEBI:24646"/>
        <dbReference type="ChEBI" id="CHEBI:57540"/>
        <dbReference type="ChEBI" id="CHEBI:57945"/>
        <dbReference type="ChEBI" id="CHEBI:132124"/>
    </reaction>
</comment>
<keyword evidence="14" id="KW-0830">Ubiquinone</keyword>
<evidence type="ECO:0000256" key="2">
    <source>
        <dbReference type="ARBA" id="ARBA00005698"/>
    </source>
</evidence>
<evidence type="ECO:0000256" key="7">
    <source>
        <dbReference type="ARBA" id="ARBA00022967"/>
    </source>
</evidence>
<evidence type="ECO:0000256" key="10">
    <source>
        <dbReference type="ARBA" id="ARBA00023136"/>
    </source>
</evidence>
<keyword evidence="15" id="KW-1185">Reference proteome</keyword>
<accession>A0A1X9YPB9</accession>
<evidence type="ECO:0000256" key="5">
    <source>
        <dbReference type="ARBA" id="ARBA00022692"/>
    </source>
</evidence>
<dbReference type="RefSeq" id="WP_025604881.1">
    <property type="nucleotide sequence ID" value="NZ_CP021235.1"/>
</dbReference>